<reference evidence="2" key="1">
    <citation type="submission" date="2023-03" db="EMBL/GenBank/DDBJ databases">
        <title>Massive genome expansion in bonnet fungi (Mycena s.s.) driven by repeated elements and novel gene families across ecological guilds.</title>
        <authorList>
            <consortium name="Lawrence Berkeley National Laboratory"/>
            <person name="Harder C.B."/>
            <person name="Miyauchi S."/>
            <person name="Viragh M."/>
            <person name="Kuo A."/>
            <person name="Thoen E."/>
            <person name="Andreopoulos B."/>
            <person name="Lu D."/>
            <person name="Skrede I."/>
            <person name="Drula E."/>
            <person name="Henrissat B."/>
            <person name="Morin E."/>
            <person name="Kohler A."/>
            <person name="Barry K."/>
            <person name="LaButti K."/>
            <person name="Morin E."/>
            <person name="Salamov A."/>
            <person name="Lipzen A."/>
            <person name="Mereny Z."/>
            <person name="Hegedus B."/>
            <person name="Baldrian P."/>
            <person name="Stursova M."/>
            <person name="Weitz H."/>
            <person name="Taylor A."/>
            <person name="Grigoriev I.V."/>
            <person name="Nagy L.G."/>
            <person name="Martin F."/>
            <person name="Kauserud H."/>
        </authorList>
    </citation>
    <scope>NUCLEOTIDE SEQUENCE</scope>
    <source>
        <strain evidence="2">CBHHK002</strain>
    </source>
</reference>
<evidence type="ECO:0000256" key="1">
    <source>
        <dbReference type="SAM" id="MobiDB-lite"/>
    </source>
</evidence>
<evidence type="ECO:0000313" key="2">
    <source>
        <dbReference type="EMBL" id="KAJ7334000.1"/>
    </source>
</evidence>
<feature type="region of interest" description="Disordered" evidence="1">
    <location>
        <begin position="223"/>
        <end position="242"/>
    </location>
</feature>
<name>A0AAD7EKA3_9AGAR</name>
<keyword evidence="3" id="KW-1185">Reference proteome</keyword>
<sequence length="286" mass="31258">MRLYRTLGKELSNSSGRMRTAVVSETDGVCALYGKQDTSPPRELWPLKVDKMFALDGLLDCMSTYNISEMESGEVNYAVEDDMLLNAFVEAQERQVIVAEGTRPGVGVRVIVRLLTPRHIRRREVTEESRKVAHARQRWRRGSLRAQHSRATLTGTVCLAAPAGKSHTRSALSASISAAVAVSGFIPNNNTSSAATALPRGLNSISESPVSTEWNRCRCAHASSHPIDGPTRRGVSSSTQKTLVARSRRLKSGPVPGWAWGSWDTRRACVSTTHASMNACVDERRG</sequence>
<comment type="caution">
    <text evidence="2">The sequence shown here is derived from an EMBL/GenBank/DDBJ whole genome shotgun (WGS) entry which is preliminary data.</text>
</comment>
<accession>A0AAD7EKA3</accession>
<evidence type="ECO:0000313" key="3">
    <source>
        <dbReference type="Proteomes" id="UP001218218"/>
    </source>
</evidence>
<dbReference type="EMBL" id="JARIHO010000033">
    <property type="protein sequence ID" value="KAJ7334000.1"/>
    <property type="molecule type" value="Genomic_DNA"/>
</dbReference>
<dbReference type="Proteomes" id="UP001218218">
    <property type="component" value="Unassembled WGS sequence"/>
</dbReference>
<protein>
    <submittedName>
        <fullName evidence="2">Uncharacterized protein</fullName>
    </submittedName>
</protein>
<organism evidence="2 3">
    <name type="scientific">Mycena albidolilacea</name>
    <dbReference type="NCBI Taxonomy" id="1033008"/>
    <lineage>
        <taxon>Eukaryota</taxon>
        <taxon>Fungi</taxon>
        <taxon>Dikarya</taxon>
        <taxon>Basidiomycota</taxon>
        <taxon>Agaricomycotina</taxon>
        <taxon>Agaricomycetes</taxon>
        <taxon>Agaricomycetidae</taxon>
        <taxon>Agaricales</taxon>
        <taxon>Marasmiineae</taxon>
        <taxon>Mycenaceae</taxon>
        <taxon>Mycena</taxon>
    </lineage>
</organism>
<proteinExistence type="predicted"/>
<dbReference type="AlphaFoldDB" id="A0AAD7EKA3"/>
<gene>
    <name evidence="2" type="ORF">DFH08DRAFT_879906</name>
</gene>